<organism evidence="8 9">
    <name type="scientific">Pseudokineococcus marinus</name>
    <dbReference type="NCBI Taxonomy" id="351215"/>
    <lineage>
        <taxon>Bacteria</taxon>
        <taxon>Bacillati</taxon>
        <taxon>Actinomycetota</taxon>
        <taxon>Actinomycetes</taxon>
        <taxon>Kineosporiales</taxon>
        <taxon>Kineosporiaceae</taxon>
        <taxon>Pseudokineococcus</taxon>
    </lineage>
</organism>
<evidence type="ECO:0000256" key="2">
    <source>
        <dbReference type="ARBA" id="ARBA00022722"/>
    </source>
</evidence>
<sequence length="315" mass="33401">MPATAAATTAEQPWPVRLLSAKIGDYVARMSTVWVEGQLVQVTRRPGQATAFCVLRDADVDMSLSVTTSVRVLDALGPALVEGARVVVRATPEFWARRGSLQMRADAIRPVGAGELLARVEELKRVLAAEGLFAAERKKPLPFLPRVVGLVCGRASAAEHDVLVTARGRWPGVRFEVREVVVQGVDAVAQVSRALAELDGMDEVDVVVVARGGGSLEDLLPFSNEALVRAVAACRTPVVSAIGHEVDSPLLDLVADVRASTPTDAGRRVVPAVAEELAGVAGARDRLRRALDARLSAEASQVRALRARPVLADPG</sequence>
<dbReference type="AlphaFoldDB" id="A0A849BTT4"/>
<name>A0A849BTT4_9ACTN</name>
<dbReference type="Pfam" id="PF13742">
    <property type="entry name" value="tRNA_anti_2"/>
    <property type="match status" value="1"/>
</dbReference>
<dbReference type="Proteomes" id="UP000555552">
    <property type="component" value="Unassembled WGS sequence"/>
</dbReference>
<reference evidence="8 9" key="1">
    <citation type="submission" date="2020-05" db="EMBL/GenBank/DDBJ databases">
        <title>MicrobeNet Type strains.</title>
        <authorList>
            <person name="Nicholson A.C."/>
        </authorList>
    </citation>
    <scope>NUCLEOTIDE SEQUENCE [LARGE SCALE GENOMIC DNA]</scope>
    <source>
        <strain evidence="8 9">JCM 14547</strain>
    </source>
</reference>
<keyword evidence="4" id="KW-0269">Exonuclease</keyword>
<keyword evidence="1" id="KW-0963">Cytoplasm</keyword>
<dbReference type="EMBL" id="JABEMA010000570">
    <property type="protein sequence ID" value="NNH24873.1"/>
    <property type="molecule type" value="Genomic_DNA"/>
</dbReference>
<keyword evidence="9" id="KW-1185">Reference proteome</keyword>
<evidence type="ECO:0000256" key="1">
    <source>
        <dbReference type="ARBA" id="ARBA00022490"/>
    </source>
</evidence>
<evidence type="ECO:0000313" key="8">
    <source>
        <dbReference type="EMBL" id="NNH24873.1"/>
    </source>
</evidence>
<keyword evidence="2" id="KW-0540">Nuclease</keyword>
<dbReference type="InterPro" id="IPR003753">
    <property type="entry name" value="Exonuc_VII_L"/>
</dbReference>
<dbReference type="GO" id="GO:0008855">
    <property type="term" value="F:exodeoxyribonuclease VII activity"/>
    <property type="evidence" value="ECO:0007669"/>
    <property type="project" value="UniProtKB-UniRule"/>
</dbReference>
<dbReference type="GO" id="GO:0009318">
    <property type="term" value="C:exodeoxyribonuclease VII complex"/>
    <property type="evidence" value="ECO:0007669"/>
    <property type="project" value="UniProtKB-UniRule"/>
</dbReference>
<evidence type="ECO:0000313" key="9">
    <source>
        <dbReference type="Proteomes" id="UP000555552"/>
    </source>
</evidence>
<feature type="non-terminal residue" evidence="8">
    <location>
        <position position="315"/>
    </location>
</feature>
<dbReference type="InterPro" id="IPR025824">
    <property type="entry name" value="OB-fold_nuc-bd_dom"/>
</dbReference>
<comment type="caution">
    <text evidence="8">The sequence shown here is derived from an EMBL/GenBank/DDBJ whole genome shotgun (WGS) entry which is preliminary data.</text>
</comment>
<accession>A0A849BTT4</accession>
<evidence type="ECO:0000256" key="4">
    <source>
        <dbReference type="ARBA" id="ARBA00022839"/>
    </source>
</evidence>
<evidence type="ECO:0000256" key="5">
    <source>
        <dbReference type="NCBIfam" id="TIGR00237"/>
    </source>
</evidence>
<dbReference type="GO" id="GO:0003676">
    <property type="term" value="F:nucleic acid binding"/>
    <property type="evidence" value="ECO:0007669"/>
    <property type="project" value="InterPro"/>
</dbReference>
<dbReference type="PANTHER" id="PTHR30008:SF0">
    <property type="entry name" value="EXODEOXYRIBONUCLEASE 7 LARGE SUBUNIT"/>
    <property type="match status" value="1"/>
</dbReference>
<dbReference type="CDD" id="cd04489">
    <property type="entry name" value="ExoVII_LU_OBF"/>
    <property type="match status" value="1"/>
</dbReference>
<evidence type="ECO:0000256" key="3">
    <source>
        <dbReference type="ARBA" id="ARBA00022801"/>
    </source>
</evidence>
<evidence type="ECO:0000259" key="7">
    <source>
        <dbReference type="Pfam" id="PF13742"/>
    </source>
</evidence>
<protein>
    <recommendedName>
        <fullName evidence="5">Exodeoxyribonuclease VII large subunit</fullName>
        <ecNumber evidence="5">3.1.11.6</ecNumber>
    </recommendedName>
</protein>
<dbReference type="NCBIfam" id="TIGR00237">
    <property type="entry name" value="xseA"/>
    <property type="match status" value="1"/>
</dbReference>
<proteinExistence type="predicted"/>
<feature type="domain" description="Exonuclease VII large subunit C-terminal" evidence="6">
    <location>
        <begin position="132"/>
        <end position="308"/>
    </location>
</feature>
<dbReference type="InterPro" id="IPR020579">
    <property type="entry name" value="Exonuc_VII_lsu_C"/>
</dbReference>
<dbReference type="EC" id="3.1.11.6" evidence="5"/>
<feature type="domain" description="OB-fold nucleic acid binding" evidence="7">
    <location>
        <begin position="15"/>
        <end position="109"/>
    </location>
</feature>
<evidence type="ECO:0000259" key="6">
    <source>
        <dbReference type="Pfam" id="PF02601"/>
    </source>
</evidence>
<gene>
    <name evidence="8" type="ORF">HLB09_17605</name>
</gene>
<dbReference type="GO" id="GO:0006308">
    <property type="term" value="P:DNA catabolic process"/>
    <property type="evidence" value="ECO:0007669"/>
    <property type="project" value="UniProtKB-UniRule"/>
</dbReference>
<dbReference type="Pfam" id="PF02601">
    <property type="entry name" value="Exonuc_VII_L"/>
    <property type="match status" value="1"/>
</dbReference>
<keyword evidence="3" id="KW-0378">Hydrolase</keyword>
<dbReference type="PANTHER" id="PTHR30008">
    <property type="entry name" value="EXODEOXYRIBONUCLEASE 7 LARGE SUBUNIT"/>
    <property type="match status" value="1"/>
</dbReference>